<dbReference type="Proteomes" id="UP000595636">
    <property type="component" value="Chromosome"/>
</dbReference>
<dbReference type="KEGG" id="slf:JEQ17_06530"/>
<dbReference type="InterPro" id="IPR006311">
    <property type="entry name" value="TAT_signal"/>
</dbReference>
<evidence type="ECO:0000256" key="1">
    <source>
        <dbReference type="SAM" id="SignalP"/>
    </source>
</evidence>
<reference evidence="2 3" key="1">
    <citation type="submission" date="2020-12" db="EMBL/GenBank/DDBJ databases">
        <title>A novel species.</title>
        <authorList>
            <person name="Li K."/>
        </authorList>
    </citation>
    <scope>NUCLEOTIDE SEQUENCE [LARGE SCALE GENOMIC DNA]</scope>
    <source>
        <strain evidence="2 3">ZYC-3</strain>
    </source>
</reference>
<dbReference type="AlphaFoldDB" id="A0A7T7KVE0"/>
<feature type="signal peptide" evidence="1">
    <location>
        <begin position="1"/>
        <end position="23"/>
    </location>
</feature>
<dbReference type="Gene3D" id="3.40.190.10">
    <property type="entry name" value="Periplasmic binding protein-like II"/>
    <property type="match status" value="1"/>
</dbReference>
<dbReference type="RefSeq" id="WP_200394311.1">
    <property type="nucleotide sequence ID" value="NZ_CP066831.1"/>
</dbReference>
<accession>A0A7T7KVE0</accession>
<dbReference type="PROSITE" id="PS51318">
    <property type="entry name" value="TAT"/>
    <property type="match status" value="1"/>
</dbReference>
<proteinExistence type="predicted"/>
<name>A0A7T7KVE0_9ACTN</name>
<protein>
    <submittedName>
        <fullName evidence="2">Extracellular solute-binding protein</fullName>
    </submittedName>
</protein>
<dbReference type="SUPFAM" id="SSF53850">
    <property type="entry name" value="Periplasmic binding protein-like II"/>
    <property type="match status" value="1"/>
</dbReference>
<keyword evidence="1" id="KW-0732">Signal</keyword>
<sequence>MSSTPLSRRALMRTAAVGAVALAAPVGLTACSTESGGDGVSNAGKKLAPWPAYKAFAGPKPDLAPTAEGVQPGYTSYPADLARSVSRTPGDGSTVKVMSVSFGTPPKSASSNKFWQAVEKALGVKIEYTVISQTDYQKKMATVMAGDPGELPDIINVFSGFALPREAQFVQRRAEDLTPFLSGDAVEDYPNLANIPTHAWRDMGRIGGRIYGIPLERPLPGSTLWLNEEYFEDAGMKEGWTDQDFAAVAKKGTGSKKYALGAAVGSVFGDGFHSAAHGVHARGWSVKDDGTFLPVVADERYKQMLDFQLGLRKAGSYHPDATSISQIDMIALYYNGTVGSLQDGFGGYLPKFLEKGRKYTPAPALPYSVGGTPGGIVGARRSFGYTVVKKAKKERVQLLLRILDYLAAPFGSKEWELVHYGVEGTHFTRAEDGSPEPNALGQVENNTNLPLKYLAEGPQALFVPGMPDAVKALHAWQVKTVPHAVRNASYGLQSRTYTAQGTTLETLLKDTATGIIAGRTPLSEWDATVKTWRQRGGDRMAEEFAKDHAANN</sequence>
<feature type="chain" id="PRO_5038753337" evidence="1">
    <location>
        <begin position="24"/>
        <end position="552"/>
    </location>
</feature>
<keyword evidence="3" id="KW-1185">Reference proteome</keyword>
<organism evidence="2 3">
    <name type="scientific">Streptomyces liliifuscus</name>
    <dbReference type="NCBI Taxonomy" id="2797636"/>
    <lineage>
        <taxon>Bacteria</taxon>
        <taxon>Bacillati</taxon>
        <taxon>Actinomycetota</taxon>
        <taxon>Actinomycetes</taxon>
        <taxon>Kitasatosporales</taxon>
        <taxon>Streptomycetaceae</taxon>
        <taxon>Streptomyces</taxon>
    </lineage>
</organism>
<dbReference type="EMBL" id="CP066831">
    <property type="protein sequence ID" value="QQM39154.1"/>
    <property type="molecule type" value="Genomic_DNA"/>
</dbReference>
<gene>
    <name evidence="2" type="ORF">JEQ17_06530</name>
</gene>
<evidence type="ECO:0000313" key="2">
    <source>
        <dbReference type="EMBL" id="QQM39154.1"/>
    </source>
</evidence>
<evidence type="ECO:0000313" key="3">
    <source>
        <dbReference type="Proteomes" id="UP000595636"/>
    </source>
</evidence>